<feature type="non-terminal residue" evidence="1">
    <location>
        <position position="174"/>
    </location>
</feature>
<protein>
    <submittedName>
        <fullName evidence="1">Uncharacterized protein</fullName>
    </submittedName>
</protein>
<gene>
    <name evidence="1" type="ORF">PACLA_8A037762</name>
</gene>
<sequence>MATDTVNERGDERHIEMLKRSLRVHRGKLSRAITSGKRLAANGIDESAIEDLKESKAEIKRCYNQMEEVTMELQNLDPEQLDDYNDELDVDRARFEEARELVMKAIATANGAANNESRNREVSNGRVNRINEALKPEILAKDATPVEMRHWVEAFQAYYMSNRMDTLTIQEKQS</sequence>
<dbReference type="EMBL" id="CACRXK020046819">
    <property type="protein sequence ID" value="CAB4046167.1"/>
    <property type="molecule type" value="Genomic_DNA"/>
</dbReference>
<dbReference type="Proteomes" id="UP001152795">
    <property type="component" value="Unassembled WGS sequence"/>
</dbReference>
<proteinExistence type="predicted"/>
<organism evidence="1 2">
    <name type="scientific">Paramuricea clavata</name>
    <name type="common">Red gorgonian</name>
    <name type="synonym">Violescent sea-whip</name>
    <dbReference type="NCBI Taxonomy" id="317549"/>
    <lineage>
        <taxon>Eukaryota</taxon>
        <taxon>Metazoa</taxon>
        <taxon>Cnidaria</taxon>
        <taxon>Anthozoa</taxon>
        <taxon>Octocorallia</taxon>
        <taxon>Malacalcyonacea</taxon>
        <taxon>Plexauridae</taxon>
        <taxon>Paramuricea</taxon>
    </lineage>
</organism>
<evidence type="ECO:0000313" key="1">
    <source>
        <dbReference type="EMBL" id="CAB4046167.1"/>
    </source>
</evidence>
<reference evidence="1" key="1">
    <citation type="submission" date="2020-04" db="EMBL/GenBank/DDBJ databases">
        <authorList>
            <person name="Alioto T."/>
            <person name="Alioto T."/>
            <person name="Gomez Garrido J."/>
        </authorList>
    </citation>
    <scope>NUCLEOTIDE SEQUENCE</scope>
    <source>
        <strain evidence="1">A484AB</strain>
    </source>
</reference>
<comment type="caution">
    <text evidence="1">The sequence shown here is derived from an EMBL/GenBank/DDBJ whole genome shotgun (WGS) entry which is preliminary data.</text>
</comment>
<accession>A0A7D9KMN3</accession>
<name>A0A7D9KMN3_PARCT</name>
<keyword evidence="2" id="KW-1185">Reference proteome</keyword>
<dbReference type="AlphaFoldDB" id="A0A7D9KMN3"/>
<evidence type="ECO:0000313" key="2">
    <source>
        <dbReference type="Proteomes" id="UP001152795"/>
    </source>
</evidence>